<dbReference type="Pfam" id="PF19788">
    <property type="entry name" value="DUF6272"/>
    <property type="match status" value="1"/>
</dbReference>
<proteinExistence type="predicted"/>
<name>A1ZM88_MICM2</name>
<dbReference type="InterPro" id="IPR046239">
    <property type="entry name" value="DUF6272"/>
</dbReference>
<organism evidence="1 2">
    <name type="scientific">Microscilla marina ATCC 23134</name>
    <dbReference type="NCBI Taxonomy" id="313606"/>
    <lineage>
        <taxon>Bacteria</taxon>
        <taxon>Pseudomonadati</taxon>
        <taxon>Bacteroidota</taxon>
        <taxon>Cytophagia</taxon>
        <taxon>Cytophagales</taxon>
        <taxon>Microscillaceae</taxon>
        <taxon>Microscilla</taxon>
    </lineage>
</organism>
<gene>
    <name evidence="1" type="ORF">M23134_04467</name>
</gene>
<sequence>MSDKLNLFDYCTDMDEQGIILSFKGTISQEILADVGVNLRTKFESHNISRKTFAIFVELAQNIYHHSAEKEFSIIKGRLAGAGVIIVQDGGSHLNLISGNLIDNSVKKGLLERCHYINSLDEAALREYFKTQRRNKKPDGSTGANIGLIDMARRSGNALEFDISDVNDTNSFFSLSIKVDKE</sequence>
<evidence type="ECO:0000313" key="1">
    <source>
        <dbReference type="EMBL" id="EAY28620.1"/>
    </source>
</evidence>
<protein>
    <submittedName>
        <fullName evidence="1">Uncharacterized protein</fullName>
    </submittedName>
</protein>
<accession>A1ZM88</accession>
<dbReference type="Proteomes" id="UP000004095">
    <property type="component" value="Unassembled WGS sequence"/>
</dbReference>
<dbReference type="eggNOG" id="ENOG502ZBV5">
    <property type="taxonomic scope" value="Bacteria"/>
</dbReference>
<comment type="caution">
    <text evidence="1">The sequence shown here is derived from an EMBL/GenBank/DDBJ whole genome shotgun (WGS) entry which is preliminary data.</text>
</comment>
<dbReference type="RefSeq" id="WP_002697913.1">
    <property type="nucleotide sequence ID" value="NZ_AAWS01000015.1"/>
</dbReference>
<dbReference type="OrthoDB" id="1117715at2"/>
<reference evidence="1 2" key="1">
    <citation type="submission" date="2007-01" db="EMBL/GenBank/DDBJ databases">
        <authorList>
            <person name="Haygood M."/>
            <person name="Podell S."/>
            <person name="Anderson C."/>
            <person name="Hopkinson B."/>
            <person name="Roe K."/>
            <person name="Barbeau K."/>
            <person name="Gaasterland T."/>
            <person name="Ferriera S."/>
            <person name="Johnson J."/>
            <person name="Kravitz S."/>
            <person name="Beeson K."/>
            <person name="Sutton G."/>
            <person name="Rogers Y.-H."/>
            <person name="Friedman R."/>
            <person name="Frazier M."/>
            <person name="Venter J.C."/>
        </authorList>
    </citation>
    <scope>NUCLEOTIDE SEQUENCE [LARGE SCALE GENOMIC DNA]</scope>
    <source>
        <strain evidence="1 2">ATCC 23134</strain>
    </source>
</reference>
<dbReference type="EMBL" id="AAWS01000015">
    <property type="protein sequence ID" value="EAY28620.1"/>
    <property type="molecule type" value="Genomic_DNA"/>
</dbReference>
<evidence type="ECO:0000313" key="2">
    <source>
        <dbReference type="Proteomes" id="UP000004095"/>
    </source>
</evidence>
<dbReference type="NCBIfam" id="NF038262">
    <property type="entry name" value="SiaB_fam_kinase"/>
    <property type="match status" value="1"/>
</dbReference>
<dbReference type="AlphaFoldDB" id="A1ZM88"/>
<keyword evidence="2" id="KW-1185">Reference proteome</keyword>